<name>A0ACC0FL12_9ERIC</name>
<reference evidence="1 2" key="1">
    <citation type="journal article" date="2022" name="Plant J.">
        <title>Chromosome-level genome of Camellia lanceoleosa provides a valuable resource for understanding genome evolution and self-incompatibility.</title>
        <authorList>
            <person name="Gong W."/>
            <person name="Xiao S."/>
            <person name="Wang L."/>
            <person name="Liao Z."/>
            <person name="Chang Y."/>
            <person name="Mo W."/>
            <person name="Hu G."/>
            <person name="Li W."/>
            <person name="Zhao G."/>
            <person name="Zhu H."/>
            <person name="Hu X."/>
            <person name="Ji K."/>
            <person name="Xiang X."/>
            <person name="Song Q."/>
            <person name="Yuan D."/>
            <person name="Jin S."/>
            <person name="Zhang L."/>
        </authorList>
    </citation>
    <scope>NUCLEOTIDE SEQUENCE [LARGE SCALE GENOMIC DNA]</scope>
    <source>
        <strain evidence="1">SQ_2022a</strain>
    </source>
</reference>
<dbReference type="Proteomes" id="UP001060215">
    <property type="component" value="Chromosome 14"/>
</dbReference>
<evidence type="ECO:0000313" key="2">
    <source>
        <dbReference type="Proteomes" id="UP001060215"/>
    </source>
</evidence>
<accession>A0ACC0FL12</accession>
<organism evidence="1 2">
    <name type="scientific">Camellia lanceoleosa</name>
    <dbReference type="NCBI Taxonomy" id="1840588"/>
    <lineage>
        <taxon>Eukaryota</taxon>
        <taxon>Viridiplantae</taxon>
        <taxon>Streptophyta</taxon>
        <taxon>Embryophyta</taxon>
        <taxon>Tracheophyta</taxon>
        <taxon>Spermatophyta</taxon>
        <taxon>Magnoliopsida</taxon>
        <taxon>eudicotyledons</taxon>
        <taxon>Gunneridae</taxon>
        <taxon>Pentapetalae</taxon>
        <taxon>asterids</taxon>
        <taxon>Ericales</taxon>
        <taxon>Theaceae</taxon>
        <taxon>Camellia</taxon>
    </lineage>
</organism>
<protein>
    <submittedName>
        <fullName evidence="1">Uncharacterized protein</fullName>
    </submittedName>
</protein>
<sequence length="286" mass="31700">MFKLLDNAVKEKYPIVLVAEGIEQEALAPIIRNKLRGILKAAAIKAPAFGEWKSHYLDDIAILTGGTVIRDDMGLTLEKAGKEEENDENYEEGEVVDVFDNDFDDDEPEPDEEVENEADDRFDFPKIMELYVFEGALGAGRYSRLWWVYGFLSNLKGIVLDMAKSCTFPLPLLTVALQQLIAGPSHGHGNDGDDTLIKAWEKVYGVNITNAVKAKTYSPEELANQITTESKSVNRIGFIGLGAMGFGMATHLLRSNFCVIAYDVMFCLHLVLYLLLASSLLPENGN</sequence>
<evidence type="ECO:0000313" key="1">
    <source>
        <dbReference type="EMBL" id="KAI7989486.1"/>
    </source>
</evidence>
<proteinExistence type="predicted"/>
<dbReference type="EMBL" id="CM045771">
    <property type="protein sequence ID" value="KAI7989486.1"/>
    <property type="molecule type" value="Genomic_DNA"/>
</dbReference>
<gene>
    <name evidence="1" type="ORF">LOK49_LG13G00198</name>
</gene>
<comment type="caution">
    <text evidence="1">The sequence shown here is derived from an EMBL/GenBank/DDBJ whole genome shotgun (WGS) entry which is preliminary data.</text>
</comment>
<keyword evidence="2" id="KW-1185">Reference proteome</keyword>